<feature type="region of interest" description="Disordered" evidence="1">
    <location>
        <begin position="1"/>
        <end position="44"/>
    </location>
</feature>
<keyword evidence="3" id="KW-1185">Reference proteome</keyword>
<accession>A0ABQ5B779</accession>
<sequence>MLPMTGGWTGRGSGRIRGRTGDQGSGGIDEHGGQVGGQGSEVNDGVDGVPNFSTIIAQQLQNLLPTIVAQLGNHGNNQGNNRNQSGNSVNDNIQGDVRSVIMNNGQRVCSYKKFLACNLKEYDGKGGAIVYTHWIEKMELVQDMSGCGDNQKVKYTAGSFVDKALMWWNSQIHTRSQETAVGKA</sequence>
<dbReference type="Proteomes" id="UP001151760">
    <property type="component" value="Unassembled WGS sequence"/>
</dbReference>
<reference evidence="2" key="2">
    <citation type="submission" date="2022-01" db="EMBL/GenBank/DDBJ databases">
        <authorList>
            <person name="Yamashiro T."/>
            <person name="Shiraishi A."/>
            <person name="Satake H."/>
            <person name="Nakayama K."/>
        </authorList>
    </citation>
    <scope>NUCLEOTIDE SEQUENCE</scope>
</reference>
<evidence type="ECO:0000313" key="2">
    <source>
        <dbReference type="EMBL" id="GJT10436.1"/>
    </source>
</evidence>
<evidence type="ECO:0000313" key="3">
    <source>
        <dbReference type="Proteomes" id="UP001151760"/>
    </source>
</evidence>
<gene>
    <name evidence="2" type="ORF">Tco_0857478</name>
</gene>
<proteinExistence type="predicted"/>
<name>A0ABQ5B779_9ASTR</name>
<evidence type="ECO:0008006" key="4">
    <source>
        <dbReference type="Google" id="ProtNLM"/>
    </source>
</evidence>
<evidence type="ECO:0000256" key="1">
    <source>
        <dbReference type="SAM" id="MobiDB-lite"/>
    </source>
</evidence>
<comment type="caution">
    <text evidence="2">The sequence shown here is derived from an EMBL/GenBank/DDBJ whole genome shotgun (WGS) entry which is preliminary data.</text>
</comment>
<protein>
    <recommendedName>
        <fullName evidence="4">Reverse transcriptase domain-containing protein</fullName>
    </recommendedName>
</protein>
<dbReference type="EMBL" id="BQNB010012987">
    <property type="protein sequence ID" value="GJT10436.1"/>
    <property type="molecule type" value="Genomic_DNA"/>
</dbReference>
<feature type="compositionally biased region" description="Gly residues" evidence="1">
    <location>
        <begin position="7"/>
        <end position="39"/>
    </location>
</feature>
<organism evidence="2 3">
    <name type="scientific">Tanacetum coccineum</name>
    <dbReference type="NCBI Taxonomy" id="301880"/>
    <lineage>
        <taxon>Eukaryota</taxon>
        <taxon>Viridiplantae</taxon>
        <taxon>Streptophyta</taxon>
        <taxon>Embryophyta</taxon>
        <taxon>Tracheophyta</taxon>
        <taxon>Spermatophyta</taxon>
        <taxon>Magnoliopsida</taxon>
        <taxon>eudicotyledons</taxon>
        <taxon>Gunneridae</taxon>
        <taxon>Pentapetalae</taxon>
        <taxon>asterids</taxon>
        <taxon>campanulids</taxon>
        <taxon>Asterales</taxon>
        <taxon>Asteraceae</taxon>
        <taxon>Asteroideae</taxon>
        <taxon>Anthemideae</taxon>
        <taxon>Anthemidinae</taxon>
        <taxon>Tanacetum</taxon>
    </lineage>
</organism>
<reference evidence="2" key="1">
    <citation type="journal article" date="2022" name="Int. J. Mol. Sci.">
        <title>Draft Genome of Tanacetum Coccineum: Genomic Comparison of Closely Related Tanacetum-Family Plants.</title>
        <authorList>
            <person name="Yamashiro T."/>
            <person name="Shiraishi A."/>
            <person name="Nakayama K."/>
            <person name="Satake H."/>
        </authorList>
    </citation>
    <scope>NUCLEOTIDE SEQUENCE</scope>
</reference>